<proteinExistence type="predicted"/>
<dbReference type="EMBL" id="CM047910">
    <property type="protein sequence ID" value="KAJ0075151.1"/>
    <property type="molecule type" value="Genomic_DNA"/>
</dbReference>
<evidence type="ECO:0000313" key="2">
    <source>
        <dbReference type="Proteomes" id="UP001164250"/>
    </source>
</evidence>
<sequence length="1084" mass="124800">MPAGKSKVNHIHELLLLHKEFTTMGQAQTTHAAAPDDVRESLAVKPLLYIIEDIFEMQPATPSAVPGFGFDQEATQMQLNVLDDKAFQFDHMLDLLSSTINEISCKICCKFPGGGDHELATTLEIFKTLRSYEWDAKAVLALVAFALNFGEFLVLPQPFSSNPLVKSVSLLKELPEPQESVDTHKLKFEEVSNVIKAALNITKWIVKLREFESQNDINADQMKISTAVYWTIRSIVGCASQILALAGLGYEKISSIEKASFAKNVSFIHDGLKILLNQITEHERSNADRQRLETLKTLMKEVPTDNTEVMRRLIYAKEDQLPLLKVKDDTKTRASIEVLKRKNVLLLISDVYTDEEVFILDKMYREFPHDRTREYEVVWIPVVDINAFHIIWIWGSRAFPFTSSKEAELWTQETWRIDFLANHIDAAIQTWIEEGNYIFVYGGGNIDWIKKFTTAAQTVAKAADIKLQILYVGKKDPTELIWENISVINVKKLSHSLQDLPLVWFFWERLKSMYHSRMQLGYTVEHDHMMKEINTILSFDESDEGWAVFCRGSAMAMAKSDTILQCLSDFELWRTHVKDKDSVTALSHYHRKLLFEKIMESPQKDNMKVLRKLIYAKEDQLLLLKGDTKEKVNIEVLKSKIVLLLISDMDITMDELRILQELIAYSGQCLNGKEIKYEVVWIPVVDRSTALAKAKQDQFENLLWKMPWYSVYDHSMVDPGVITYIKIVWQFKEKPIVVVIDPEGEMVNNNAFHMLRIWGILAFPFTRSKEAELWTRQTWGIELLAENIDKIIASWIEEEKYICLYGGDDIEWIRKFTATAKTVAQAAGIPLEILYVGKSNPEEKIQENISSILVEKLSSTLLEPYLVWFFWKRIESMWNSKIQLSRELENDPTMHEILTMLSFDSSDEGWAMFCRGRETAMAKAKGETILQCLEDFDSWKKHMEDTDFVLEKCQLKAIACKLPMFLDSSSNFKEYHSIFYMFYCNKRNRILVLDEATASIDSATDATLQRIIRENFPGCTVITIAHRVATITDSDMVMVLSYGGVVDYDVPSKLIESNSAFVNLVSEYWSNNRKKLHGELKNFS</sequence>
<gene>
    <name evidence="1" type="ORF">Patl1_33452</name>
</gene>
<reference evidence="2" key="1">
    <citation type="journal article" date="2023" name="G3 (Bethesda)">
        <title>Genome assembly and association tests identify interacting loci associated with vigor, precocity, and sex in interspecific pistachio rootstocks.</title>
        <authorList>
            <person name="Palmer W."/>
            <person name="Jacygrad E."/>
            <person name="Sagayaradj S."/>
            <person name="Cavanaugh K."/>
            <person name="Han R."/>
            <person name="Bertier L."/>
            <person name="Beede B."/>
            <person name="Kafkas S."/>
            <person name="Golino D."/>
            <person name="Preece J."/>
            <person name="Michelmore R."/>
        </authorList>
    </citation>
    <scope>NUCLEOTIDE SEQUENCE [LARGE SCALE GENOMIC DNA]</scope>
</reference>
<evidence type="ECO:0000313" key="1">
    <source>
        <dbReference type="EMBL" id="KAJ0075151.1"/>
    </source>
</evidence>
<accession>A0ACC0ZT62</accession>
<organism evidence="1 2">
    <name type="scientific">Pistacia atlantica</name>
    <dbReference type="NCBI Taxonomy" id="434234"/>
    <lineage>
        <taxon>Eukaryota</taxon>
        <taxon>Viridiplantae</taxon>
        <taxon>Streptophyta</taxon>
        <taxon>Embryophyta</taxon>
        <taxon>Tracheophyta</taxon>
        <taxon>Spermatophyta</taxon>
        <taxon>Magnoliopsida</taxon>
        <taxon>eudicotyledons</taxon>
        <taxon>Gunneridae</taxon>
        <taxon>Pentapetalae</taxon>
        <taxon>rosids</taxon>
        <taxon>malvids</taxon>
        <taxon>Sapindales</taxon>
        <taxon>Anacardiaceae</taxon>
        <taxon>Pistacia</taxon>
    </lineage>
</organism>
<protein>
    <submittedName>
        <fullName evidence="1">Uncharacterized protein</fullName>
    </submittedName>
</protein>
<keyword evidence="2" id="KW-1185">Reference proteome</keyword>
<name>A0ACC0ZT62_9ROSI</name>
<comment type="caution">
    <text evidence="1">The sequence shown here is derived from an EMBL/GenBank/DDBJ whole genome shotgun (WGS) entry which is preliminary data.</text>
</comment>
<dbReference type="Proteomes" id="UP001164250">
    <property type="component" value="Chromosome 15"/>
</dbReference>